<proteinExistence type="predicted"/>
<organism evidence="2 3">
    <name type="scientific">Aquimarina amphilecti</name>
    <dbReference type="NCBI Taxonomy" id="1038014"/>
    <lineage>
        <taxon>Bacteria</taxon>
        <taxon>Pseudomonadati</taxon>
        <taxon>Bacteroidota</taxon>
        <taxon>Flavobacteriia</taxon>
        <taxon>Flavobacteriales</taxon>
        <taxon>Flavobacteriaceae</taxon>
        <taxon>Aquimarina</taxon>
    </lineage>
</organism>
<dbReference type="Proteomes" id="UP000198521">
    <property type="component" value="Unassembled WGS sequence"/>
</dbReference>
<dbReference type="AlphaFoldDB" id="A0A1H7GD75"/>
<accession>A0A1H7GD75</accession>
<gene>
    <name evidence="2" type="ORF">SAMN04487910_0342</name>
</gene>
<dbReference type="OrthoDB" id="978645at2"/>
<dbReference type="RefSeq" id="WP_091404649.1">
    <property type="nucleotide sequence ID" value="NZ_FOAB01000001.1"/>
</dbReference>
<reference evidence="3" key="1">
    <citation type="submission" date="2016-10" db="EMBL/GenBank/DDBJ databases">
        <authorList>
            <person name="Varghese N."/>
            <person name="Submissions S."/>
        </authorList>
    </citation>
    <scope>NUCLEOTIDE SEQUENCE [LARGE SCALE GENOMIC DNA]</scope>
    <source>
        <strain evidence="3">DSM 25232 / NCIMB 14723 / 92V</strain>
    </source>
</reference>
<evidence type="ECO:0000313" key="3">
    <source>
        <dbReference type="Proteomes" id="UP000198521"/>
    </source>
</evidence>
<dbReference type="SUPFAM" id="SSF56925">
    <property type="entry name" value="OMPA-like"/>
    <property type="match status" value="1"/>
</dbReference>
<keyword evidence="3" id="KW-1185">Reference proteome</keyword>
<sequence length="178" mass="20150">MKKLFFVLILIVTSINLQAQDIPKNTIGIRLSEGVVGDEGFGPEITYQRQMFGEHNRIDVNLSWKTNSFINTYRGGAYFHWSYNIWDNLNWFAGPGIGAGYVDFKSSIFGFGISNDRDSEFFPYVGADFGVDYRFDFPLQVAFSIRPTYDIHSIENSGGFSDVDNFGVNVGIAARYIF</sequence>
<evidence type="ECO:0000256" key="1">
    <source>
        <dbReference type="SAM" id="SignalP"/>
    </source>
</evidence>
<name>A0A1H7GD75_AQUAM</name>
<dbReference type="EMBL" id="FOAB01000001">
    <property type="protein sequence ID" value="SEK36071.1"/>
    <property type="molecule type" value="Genomic_DNA"/>
</dbReference>
<protein>
    <recommendedName>
        <fullName evidence="4">Outer membrane protein beta-barrel domain-containing protein</fullName>
    </recommendedName>
</protein>
<evidence type="ECO:0000313" key="2">
    <source>
        <dbReference type="EMBL" id="SEK36071.1"/>
    </source>
</evidence>
<feature type="signal peptide" evidence="1">
    <location>
        <begin position="1"/>
        <end position="19"/>
    </location>
</feature>
<dbReference type="STRING" id="1038014.SAMN04487910_0342"/>
<dbReference type="InterPro" id="IPR011250">
    <property type="entry name" value="OMP/PagP_B-barrel"/>
</dbReference>
<evidence type="ECO:0008006" key="4">
    <source>
        <dbReference type="Google" id="ProtNLM"/>
    </source>
</evidence>
<feature type="chain" id="PRO_5011771745" description="Outer membrane protein beta-barrel domain-containing protein" evidence="1">
    <location>
        <begin position="20"/>
        <end position="178"/>
    </location>
</feature>
<keyword evidence="1" id="KW-0732">Signal</keyword>